<comment type="caution">
    <text evidence="2">The sequence shown here is derived from an EMBL/GenBank/DDBJ whole genome shotgun (WGS) entry which is preliminary data.</text>
</comment>
<feature type="compositionally biased region" description="Basic and acidic residues" evidence="1">
    <location>
        <begin position="113"/>
        <end position="129"/>
    </location>
</feature>
<name>A0AAW2Q1X3_SESRA</name>
<dbReference type="EMBL" id="JACGWJ010000016">
    <property type="protein sequence ID" value="KAL0361699.1"/>
    <property type="molecule type" value="Genomic_DNA"/>
</dbReference>
<dbReference type="PANTHER" id="PTHR33240">
    <property type="entry name" value="OS08G0508500 PROTEIN"/>
    <property type="match status" value="1"/>
</dbReference>
<accession>A0AAW2Q1X3</accession>
<evidence type="ECO:0000313" key="2">
    <source>
        <dbReference type="EMBL" id="KAL0361699.1"/>
    </source>
</evidence>
<organism evidence="2">
    <name type="scientific">Sesamum radiatum</name>
    <name type="common">Black benniseed</name>
    <dbReference type="NCBI Taxonomy" id="300843"/>
    <lineage>
        <taxon>Eukaryota</taxon>
        <taxon>Viridiplantae</taxon>
        <taxon>Streptophyta</taxon>
        <taxon>Embryophyta</taxon>
        <taxon>Tracheophyta</taxon>
        <taxon>Spermatophyta</taxon>
        <taxon>Magnoliopsida</taxon>
        <taxon>eudicotyledons</taxon>
        <taxon>Gunneridae</taxon>
        <taxon>Pentapetalae</taxon>
        <taxon>asterids</taxon>
        <taxon>lamiids</taxon>
        <taxon>Lamiales</taxon>
        <taxon>Pedaliaceae</taxon>
        <taxon>Sesamum</taxon>
    </lineage>
</organism>
<dbReference type="PANTHER" id="PTHR33240:SF15">
    <property type="entry name" value="GAG-PRO-LIKE PROTEIN"/>
    <property type="match status" value="1"/>
</dbReference>
<feature type="region of interest" description="Disordered" evidence="1">
    <location>
        <begin position="113"/>
        <end position="144"/>
    </location>
</feature>
<gene>
    <name evidence="2" type="ORF">Sradi_3854400</name>
</gene>
<evidence type="ECO:0000256" key="1">
    <source>
        <dbReference type="SAM" id="MobiDB-lite"/>
    </source>
</evidence>
<reference evidence="2" key="2">
    <citation type="journal article" date="2024" name="Plant">
        <title>Genomic evolution and insights into agronomic trait innovations of Sesamum species.</title>
        <authorList>
            <person name="Miao H."/>
            <person name="Wang L."/>
            <person name="Qu L."/>
            <person name="Liu H."/>
            <person name="Sun Y."/>
            <person name="Le M."/>
            <person name="Wang Q."/>
            <person name="Wei S."/>
            <person name="Zheng Y."/>
            <person name="Lin W."/>
            <person name="Duan Y."/>
            <person name="Cao H."/>
            <person name="Xiong S."/>
            <person name="Wang X."/>
            <person name="Wei L."/>
            <person name="Li C."/>
            <person name="Ma Q."/>
            <person name="Ju M."/>
            <person name="Zhao R."/>
            <person name="Li G."/>
            <person name="Mu C."/>
            <person name="Tian Q."/>
            <person name="Mei H."/>
            <person name="Zhang T."/>
            <person name="Gao T."/>
            <person name="Zhang H."/>
        </authorList>
    </citation>
    <scope>NUCLEOTIDE SEQUENCE</scope>
    <source>
        <strain evidence="2">G02</strain>
    </source>
</reference>
<reference evidence="2" key="1">
    <citation type="submission" date="2020-06" db="EMBL/GenBank/DDBJ databases">
        <authorList>
            <person name="Li T."/>
            <person name="Hu X."/>
            <person name="Zhang T."/>
            <person name="Song X."/>
            <person name="Zhang H."/>
            <person name="Dai N."/>
            <person name="Sheng W."/>
            <person name="Hou X."/>
            <person name="Wei L."/>
        </authorList>
    </citation>
    <scope>NUCLEOTIDE SEQUENCE</scope>
    <source>
        <strain evidence="2">G02</strain>
        <tissue evidence="2">Leaf</tissue>
    </source>
</reference>
<protein>
    <submittedName>
        <fullName evidence="2">Uncharacterized protein</fullName>
    </submittedName>
</protein>
<proteinExistence type="predicted"/>
<sequence length="195" mass="21673">MHLGDIPLEEVNTSLYGFAGEVVHPRGLISLPLTLGTGHTRKTCVLKFLMVDVPPAYNIILGRPTLNAFQALISMYHIKIKFPILGGVREVQGDLFQSRKCYVEAVRKGQKRSANEAPKEAPFSKKGREDDPEGELEADRGAPPKVQPAEELLNIKLVPGEPEKVTRIGSQMDEAIREEIIQCLRCNTDIFAWTP</sequence>
<dbReference type="AlphaFoldDB" id="A0AAW2Q1X3"/>